<dbReference type="EMBL" id="LN877948">
    <property type="protein sequence ID" value="CUV04777.1"/>
    <property type="molecule type" value="Genomic_DNA"/>
</dbReference>
<dbReference type="OrthoDB" id="342411at2759"/>
<evidence type="ECO:0000313" key="3">
    <source>
        <dbReference type="EMBL" id="PPS93253.1"/>
    </source>
</evidence>
<keyword evidence="1" id="KW-1133">Transmembrane helix</keyword>
<organism evidence="2">
    <name type="scientific">Cryptosporidium hominis</name>
    <dbReference type="NCBI Taxonomy" id="237895"/>
    <lineage>
        <taxon>Eukaryota</taxon>
        <taxon>Sar</taxon>
        <taxon>Alveolata</taxon>
        <taxon>Apicomplexa</taxon>
        <taxon>Conoidasida</taxon>
        <taxon>Coccidia</taxon>
        <taxon>Eucoccidiorida</taxon>
        <taxon>Eimeriorina</taxon>
        <taxon>Cryptosporidiidae</taxon>
        <taxon>Cryptosporidium</taxon>
    </lineage>
</organism>
<reference evidence="3 4" key="3">
    <citation type="submission" date="2017-10" db="EMBL/GenBank/DDBJ databases">
        <title>Consistent, comparative and evidence-based genome annotation and re-annotation for the closely-related species, Cryptosporidium parvum, C. hominis and C. tyzzeri.</title>
        <authorList>
            <person name="Baptista R.P."/>
            <person name="Li Y."/>
            <person name="Sateriale A."/>
            <person name="Striepen B."/>
            <person name="Kissinger J.C."/>
        </authorList>
    </citation>
    <scope>NUCLEOTIDE SEQUENCE [LARGE SCALE GENOMIC DNA]</scope>
    <source>
        <strain evidence="3">30976</strain>
    </source>
</reference>
<dbReference type="Proteomes" id="UP000199752">
    <property type="component" value="Chromosome 2"/>
</dbReference>
<dbReference type="VEuPathDB" id="CryptoDB:Chro.20429"/>
<dbReference type="EMBL" id="JTAI01000043">
    <property type="protein sequence ID" value="PPS93253.1"/>
    <property type="molecule type" value="Genomic_DNA"/>
</dbReference>
<name>A0A0S4TBY8_CRYHO</name>
<evidence type="ECO:0000313" key="4">
    <source>
        <dbReference type="Proteomes" id="UP001429100"/>
    </source>
</evidence>
<dbReference type="VEuPathDB" id="CryptoDB:ChTU502y2012_303g0200"/>
<reference evidence="2" key="2">
    <citation type="submission" date="2015-08" db="EMBL/GenBank/DDBJ databases">
        <authorList>
            <person name="Babu N.S."/>
            <person name="Beckwith C.J."/>
            <person name="Beseler K.G."/>
            <person name="Brison A."/>
            <person name="Carone J.V."/>
            <person name="Caskin T.P."/>
            <person name="Diamond M."/>
            <person name="Durham M.E."/>
            <person name="Foxe J.M."/>
            <person name="Go M."/>
            <person name="Henderson B.A."/>
            <person name="Jones I.B."/>
            <person name="McGettigan J.A."/>
            <person name="Micheletti S.J."/>
            <person name="Nasrallah M.E."/>
            <person name="Ortiz D."/>
            <person name="Piller C.R."/>
            <person name="Privatt S.R."/>
            <person name="Schneider S.L."/>
            <person name="Sharp S."/>
            <person name="Smith T.C."/>
            <person name="Stanton J.D."/>
            <person name="Ullery H.E."/>
            <person name="Wilson R.J."/>
            <person name="Serrano M.G."/>
            <person name="Buck G."/>
            <person name="Lee V."/>
            <person name="Wang Y."/>
            <person name="Carvalho R."/>
            <person name="Voegtly L."/>
            <person name="Shi R."/>
            <person name="Duckworth R."/>
            <person name="Johnson A."/>
            <person name="Loviza R."/>
            <person name="Walstead R."/>
            <person name="Shah Z."/>
            <person name="Kiflezghi M."/>
            <person name="Wade K."/>
            <person name="Ball S.L."/>
            <person name="Bradley K.W."/>
            <person name="Asai D.J."/>
            <person name="Bowman C.A."/>
            <person name="Russell D.A."/>
            <person name="Pope W.H."/>
            <person name="Jacobs-Sera D."/>
            <person name="Hendrix R.W."/>
            <person name="Hatfull G.F."/>
        </authorList>
    </citation>
    <scope>NUCLEOTIDE SEQUENCE [LARGE SCALE GENOMIC DNA]</scope>
</reference>
<keyword evidence="1" id="KW-0812">Transmembrane</keyword>
<protein>
    <submittedName>
        <fullName evidence="2">Uncharacterized protein</fullName>
    </submittedName>
</protein>
<keyword evidence="1" id="KW-0472">Membrane</keyword>
<dbReference type="Proteomes" id="UP001429100">
    <property type="component" value="Unassembled WGS sequence"/>
</dbReference>
<sequence length="243" mass="28877">MKFKQRILLIFVYLFVILQIYIKFEFAGANSVGKLGYYDYNDSNASDKKRGKFRKDPSIELNFMKYFLNVNKEMELIKKQNNTSINTPFMDFLHVPLSQRTIPKSEEVCSSIQLMSFWKLYNDVFDLVESEFNNILDLELVQKKASEELYENSLILTQSDEIKQDISEELKKIKNETSSTNIINEHRNLMEDHVKPQRNATKTNKKPNKFKDSYINKKKQTKNYKNKKIKTFEFGLHKYFNLN</sequence>
<gene>
    <name evidence="2" type="ORF">CHUDEA2_4020</name>
    <name evidence="3" type="ORF">GY17_00003741</name>
</gene>
<dbReference type="VEuPathDB" id="CryptoDB:CHUDEA2_4020"/>
<dbReference type="AlphaFoldDB" id="A0A0S4TBY8"/>
<proteinExistence type="predicted"/>
<evidence type="ECO:0000313" key="2">
    <source>
        <dbReference type="EMBL" id="CUV04777.1"/>
    </source>
</evidence>
<reference evidence="3 4" key="1">
    <citation type="submission" date="2014-11" db="EMBL/GenBank/DDBJ databases">
        <title>Comparative genomic analysis of Cryptosporidium hominis reveals occurrence of genetic recombination in virulent subtypes.</title>
        <authorList>
            <person name="Guo Y."/>
            <person name="Tang K."/>
            <person name="Frace M."/>
            <person name="Li N."/>
            <person name="Roellig D.M."/>
            <person name="Sammons S."/>
            <person name="Knipe K."/>
            <person name="Rowe L."/>
            <person name="Feng Y."/>
            <person name="Xiao L."/>
        </authorList>
    </citation>
    <scope>NUCLEOTIDE SEQUENCE [LARGE SCALE GENOMIC DNA]</scope>
    <source>
        <strain evidence="3">30976</strain>
    </source>
</reference>
<accession>A0A0S4TBY8</accession>
<feature type="transmembrane region" description="Helical" evidence="1">
    <location>
        <begin position="7"/>
        <end position="24"/>
    </location>
</feature>
<dbReference type="VEuPathDB" id="CryptoDB:GY17_00003741"/>
<keyword evidence="4" id="KW-1185">Reference proteome</keyword>
<evidence type="ECO:0000256" key="1">
    <source>
        <dbReference type="SAM" id="Phobius"/>
    </source>
</evidence>